<feature type="coiled-coil region" evidence="10">
    <location>
        <begin position="73"/>
        <end position="110"/>
    </location>
</feature>
<dbReference type="Gene3D" id="3.30.565.10">
    <property type="entry name" value="Histidine kinase-like ATPase, C-terminal domain"/>
    <property type="match status" value="1"/>
</dbReference>
<dbReference type="OrthoDB" id="226486at2"/>
<evidence type="ECO:0000256" key="7">
    <source>
        <dbReference type="ARBA" id="ARBA00022777"/>
    </source>
</evidence>
<dbReference type="InterPro" id="IPR005467">
    <property type="entry name" value="His_kinase_dom"/>
</dbReference>
<evidence type="ECO:0000256" key="11">
    <source>
        <dbReference type="SAM" id="MobiDB-lite"/>
    </source>
</evidence>
<dbReference type="InterPro" id="IPR004358">
    <property type="entry name" value="Sig_transdc_His_kin-like_C"/>
</dbReference>
<dbReference type="SMART" id="SM00304">
    <property type="entry name" value="HAMP"/>
    <property type="match status" value="1"/>
</dbReference>
<comment type="subcellular location">
    <subcellularLocation>
        <location evidence="2">Membrane</location>
    </subcellularLocation>
</comment>
<reference evidence="14 15" key="2">
    <citation type="submission" date="2019-01" db="EMBL/GenBank/DDBJ databases">
        <title>Tautonia sociabilis, a novel thermotolerant planctomycete of Isosphaeraceae family, isolated from a 4000 m deep subterranean habitat.</title>
        <authorList>
            <person name="Kovaleva O.L."/>
            <person name="Elcheninov A.G."/>
            <person name="Van Heerden E."/>
            <person name="Toshchakov S.V."/>
            <person name="Novikov A."/>
            <person name="Bonch-Osmolovskaya E.A."/>
            <person name="Kublanov I.V."/>
        </authorList>
    </citation>
    <scope>NUCLEOTIDE SEQUENCE [LARGE SCALE GENOMIC DNA]</scope>
    <source>
        <strain evidence="14 15">GM2012</strain>
    </source>
</reference>
<feature type="domain" description="HAMP" evidence="13">
    <location>
        <begin position="235"/>
        <end position="287"/>
    </location>
</feature>
<dbReference type="Pfam" id="PF00672">
    <property type="entry name" value="HAMP"/>
    <property type="match status" value="1"/>
</dbReference>
<dbReference type="InterPro" id="IPR036890">
    <property type="entry name" value="HATPase_C_sf"/>
</dbReference>
<feature type="domain" description="Histidine kinase" evidence="12">
    <location>
        <begin position="315"/>
        <end position="536"/>
    </location>
</feature>
<keyword evidence="10" id="KW-0175">Coiled coil</keyword>
<dbReference type="InterPro" id="IPR003660">
    <property type="entry name" value="HAMP_dom"/>
</dbReference>
<protein>
    <recommendedName>
        <fullName evidence="3">histidine kinase</fullName>
        <ecNumber evidence="3">2.7.13.3</ecNumber>
    </recommendedName>
</protein>
<dbReference type="SMART" id="SM00387">
    <property type="entry name" value="HATPase_c"/>
    <property type="match status" value="1"/>
</dbReference>
<dbReference type="InterPro" id="IPR003661">
    <property type="entry name" value="HisK_dim/P_dom"/>
</dbReference>
<evidence type="ECO:0000313" key="14">
    <source>
        <dbReference type="EMBL" id="RUL89394.1"/>
    </source>
</evidence>
<dbReference type="InterPro" id="IPR003594">
    <property type="entry name" value="HATPase_dom"/>
</dbReference>
<dbReference type="PROSITE" id="PS50109">
    <property type="entry name" value="HIS_KIN"/>
    <property type="match status" value="1"/>
</dbReference>
<evidence type="ECO:0000256" key="6">
    <source>
        <dbReference type="ARBA" id="ARBA00022741"/>
    </source>
</evidence>
<dbReference type="CDD" id="cd00082">
    <property type="entry name" value="HisKA"/>
    <property type="match status" value="1"/>
</dbReference>
<keyword evidence="8" id="KW-0067">ATP-binding</keyword>
<dbReference type="GO" id="GO:0000155">
    <property type="term" value="F:phosphorelay sensor kinase activity"/>
    <property type="evidence" value="ECO:0007669"/>
    <property type="project" value="InterPro"/>
</dbReference>
<dbReference type="PANTHER" id="PTHR43065:SF46">
    <property type="entry name" value="C4-DICARBOXYLATE TRANSPORT SENSOR PROTEIN DCTB"/>
    <property type="match status" value="1"/>
</dbReference>
<reference evidence="14 15" key="1">
    <citation type="submission" date="2018-12" db="EMBL/GenBank/DDBJ databases">
        <authorList>
            <person name="Toschakov S.V."/>
        </authorList>
    </citation>
    <scope>NUCLEOTIDE SEQUENCE [LARGE SCALE GENOMIC DNA]</scope>
    <source>
        <strain evidence="14 15">GM2012</strain>
    </source>
</reference>
<evidence type="ECO:0000256" key="8">
    <source>
        <dbReference type="ARBA" id="ARBA00022840"/>
    </source>
</evidence>
<evidence type="ECO:0000256" key="1">
    <source>
        <dbReference type="ARBA" id="ARBA00000085"/>
    </source>
</evidence>
<keyword evidence="6" id="KW-0547">Nucleotide-binding</keyword>
<dbReference type="InterPro" id="IPR036097">
    <property type="entry name" value="HisK_dim/P_sf"/>
</dbReference>
<dbReference type="SUPFAM" id="SSF55874">
    <property type="entry name" value="ATPase domain of HSP90 chaperone/DNA topoisomerase II/histidine kinase"/>
    <property type="match status" value="1"/>
</dbReference>
<comment type="caution">
    <text evidence="14">The sequence shown here is derived from an EMBL/GenBank/DDBJ whole genome shotgun (WGS) entry which is preliminary data.</text>
</comment>
<keyword evidence="7" id="KW-0418">Kinase</keyword>
<dbReference type="SUPFAM" id="SSF158472">
    <property type="entry name" value="HAMP domain-like"/>
    <property type="match status" value="1"/>
</dbReference>
<dbReference type="GO" id="GO:0016020">
    <property type="term" value="C:membrane"/>
    <property type="evidence" value="ECO:0007669"/>
    <property type="project" value="UniProtKB-SubCell"/>
</dbReference>
<dbReference type="EC" id="2.7.13.3" evidence="3"/>
<dbReference type="GO" id="GO:0005524">
    <property type="term" value="F:ATP binding"/>
    <property type="evidence" value="ECO:0007669"/>
    <property type="project" value="UniProtKB-KW"/>
</dbReference>
<keyword evidence="15" id="KW-1185">Reference proteome</keyword>
<dbReference type="EMBL" id="RYZH01000003">
    <property type="protein sequence ID" value="RUL89394.1"/>
    <property type="molecule type" value="Genomic_DNA"/>
</dbReference>
<evidence type="ECO:0000313" key="15">
    <source>
        <dbReference type="Proteomes" id="UP000280296"/>
    </source>
</evidence>
<dbReference type="Gene3D" id="1.10.287.130">
    <property type="match status" value="1"/>
</dbReference>
<dbReference type="AlphaFoldDB" id="A0A432MPM0"/>
<gene>
    <name evidence="14" type="ORF">TsocGM_02235</name>
</gene>
<keyword evidence="5" id="KW-0808">Transferase</keyword>
<keyword evidence="9" id="KW-0902">Two-component regulatory system</keyword>
<evidence type="ECO:0000259" key="13">
    <source>
        <dbReference type="PROSITE" id="PS50885"/>
    </source>
</evidence>
<evidence type="ECO:0000256" key="4">
    <source>
        <dbReference type="ARBA" id="ARBA00022553"/>
    </source>
</evidence>
<dbReference type="Pfam" id="PF00512">
    <property type="entry name" value="HisKA"/>
    <property type="match status" value="1"/>
</dbReference>
<feature type="region of interest" description="Disordered" evidence="11">
    <location>
        <begin position="533"/>
        <end position="577"/>
    </location>
</feature>
<dbReference type="SUPFAM" id="SSF47384">
    <property type="entry name" value="Homodimeric domain of signal transducing histidine kinase"/>
    <property type="match status" value="1"/>
</dbReference>
<dbReference type="Gene3D" id="6.10.340.10">
    <property type="match status" value="1"/>
</dbReference>
<evidence type="ECO:0000256" key="5">
    <source>
        <dbReference type="ARBA" id="ARBA00022679"/>
    </source>
</evidence>
<accession>A0A432MPM0</accession>
<dbReference type="PRINTS" id="PR00344">
    <property type="entry name" value="BCTRLSENSOR"/>
</dbReference>
<organism evidence="14 15">
    <name type="scientific">Tautonia sociabilis</name>
    <dbReference type="NCBI Taxonomy" id="2080755"/>
    <lineage>
        <taxon>Bacteria</taxon>
        <taxon>Pseudomonadati</taxon>
        <taxon>Planctomycetota</taxon>
        <taxon>Planctomycetia</taxon>
        <taxon>Isosphaerales</taxon>
        <taxon>Isosphaeraceae</taxon>
        <taxon>Tautonia</taxon>
    </lineage>
</organism>
<comment type="catalytic activity">
    <reaction evidence="1">
        <text>ATP + protein L-histidine = ADP + protein N-phospho-L-histidine.</text>
        <dbReference type="EC" id="2.7.13.3"/>
    </reaction>
</comment>
<keyword evidence="4" id="KW-0597">Phosphoprotein</keyword>
<dbReference type="Proteomes" id="UP000280296">
    <property type="component" value="Unassembled WGS sequence"/>
</dbReference>
<evidence type="ECO:0000259" key="12">
    <source>
        <dbReference type="PROSITE" id="PS50109"/>
    </source>
</evidence>
<sequence length="577" mass="63358">MQLDLDDRELEQLFPAIRPTPVKPAPTAIEPPGVPPNGAELVRAALATDAAPAGPVPSDSGIRRASGPMVAMLDLEARRKDRLERMLSRLRDARQALSRYYAELERNSQRGNRADGRDEFTLAFLIDDDLAGILAELAPDQPSPGPVISRTPIYMARHPEADLRNAGPWEPFALTRARLDRLIGSAVSLPDKLHSDFFLVLEASKRHYQSSRVIVWTASLAVLAMLYGLTKLVHRWVFAPIRLLHRGVRHVARGSFDYTIDLDTGDEMQALAEAFNDMIARLGASYADLERQVDERSRQLVRSERLAGVGFLAAGVAHEINNPLASIAFCAEALEMRLDPILRSHDPEGGGDARVARDYLRMIQEESFRCKRITEKLLDFSRCGEIQRQRTDLVELVDGVVEMIRHMGKYRDKTIVFQPREAVVALVDPQEIKQVVLNLVVNALDSMEAGGTLRIDARMAAGQAELTFKDDGCGMEPEVLENIFEPFYTRRKGGKGTGLGLSISHRIISQHHGEITADSPGVGLGSTFIVRLPNQAPAPRRDRGAAEPARGRHPGCVPGESPGGADVSATPATSIEG</sequence>
<feature type="region of interest" description="Disordered" evidence="11">
    <location>
        <begin position="14"/>
        <end position="37"/>
    </location>
</feature>
<evidence type="ECO:0000256" key="3">
    <source>
        <dbReference type="ARBA" id="ARBA00012438"/>
    </source>
</evidence>
<evidence type="ECO:0000256" key="2">
    <source>
        <dbReference type="ARBA" id="ARBA00004370"/>
    </source>
</evidence>
<dbReference type="CDD" id="cd06225">
    <property type="entry name" value="HAMP"/>
    <property type="match status" value="1"/>
</dbReference>
<proteinExistence type="predicted"/>
<dbReference type="Pfam" id="PF02518">
    <property type="entry name" value="HATPase_c"/>
    <property type="match status" value="1"/>
</dbReference>
<dbReference type="PROSITE" id="PS50885">
    <property type="entry name" value="HAMP"/>
    <property type="match status" value="1"/>
</dbReference>
<dbReference type="PANTHER" id="PTHR43065">
    <property type="entry name" value="SENSOR HISTIDINE KINASE"/>
    <property type="match status" value="1"/>
</dbReference>
<feature type="coiled-coil region" evidence="10">
    <location>
        <begin position="272"/>
        <end position="306"/>
    </location>
</feature>
<name>A0A432MPM0_9BACT</name>
<evidence type="ECO:0000256" key="9">
    <source>
        <dbReference type="ARBA" id="ARBA00023012"/>
    </source>
</evidence>
<evidence type="ECO:0000256" key="10">
    <source>
        <dbReference type="SAM" id="Coils"/>
    </source>
</evidence>
<dbReference type="SMART" id="SM00388">
    <property type="entry name" value="HisKA"/>
    <property type="match status" value="1"/>
</dbReference>